<evidence type="ECO:0000313" key="13">
    <source>
        <dbReference type="EMBL" id="CAD6246000.1"/>
    </source>
</evidence>
<keyword evidence="14" id="KW-1185">Reference proteome</keyword>
<feature type="compositionally biased region" description="Polar residues" evidence="10">
    <location>
        <begin position="352"/>
        <end position="364"/>
    </location>
</feature>
<evidence type="ECO:0000256" key="7">
    <source>
        <dbReference type="ARBA" id="ARBA00023163"/>
    </source>
</evidence>
<dbReference type="GO" id="GO:0008270">
    <property type="term" value="F:zinc ion binding"/>
    <property type="evidence" value="ECO:0007669"/>
    <property type="project" value="UniProtKB-KW"/>
</dbReference>
<organism evidence="13 14">
    <name type="scientific">Miscanthus lutarioriparius</name>
    <dbReference type="NCBI Taxonomy" id="422564"/>
    <lineage>
        <taxon>Eukaryota</taxon>
        <taxon>Viridiplantae</taxon>
        <taxon>Streptophyta</taxon>
        <taxon>Embryophyta</taxon>
        <taxon>Tracheophyta</taxon>
        <taxon>Spermatophyta</taxon>
        <taxon>Magnoliopsida</taxon>
        <taxon>Liliopsida</taxon>
        <taxon>Poales</taxon>
        <taxon>Poaceae</taxon>
        <taxon>PACMAD clade</taxon>
        <taxon>Panicoideae</taxon>
        <taxon>Andropogonodae</taxon>
        <taxon>Andropogoneae</taxon>
        <taxon>Saccharinae</taxon>
        <taxon>Miscanthus</taxon>
    </lineage>
</organism>
<keyword evidence="5" id="KW-0805">Transcription regulation</keyword>
<evidence type="ECO:0000256" key="8">
    <source>
        <dbReference type="ARBA" id="ARBA00023242"/>
    </source>
</evidence>
<keyword evidence="11" id="KW-0472">Membrane</keyword>
<protein>
    <recommendedName>
        <fullName evidence="12">SBP-type domain-containing protein</fullName>
    </recommendedName>
</protein>
<keyword evidence="2" id="KW-0479">Metal-binding</keyword>
<dbReference type="OrthoDB" id="514967at2759"/>
<evidence type="ECO:0000256" key="1">
    <source>
        <dbReference type="ARBA" id="ARBA00004123"/>
    </source>
</evidence>
<feature type="region of interest" description="Disordered" evidence="10">
    <location>
        <begin position="320"/>
        <end position="447"/>
    </location>
</feature>
<dbReference type="InterPro" id="IPR004333">
    <property type="entry name" value="SBP_dom"/>
</dbReference>
<dbReference type="InterPro" id="IPR036893">
    <property type="entry name" value="SBP_sf"/>
</dbReference>
<proteinExistence type="predicted"/>
<feature type="compositionally biased region" description="Low complexity" evidence="10">
    <location>
        <begin position="117"/>
        <end position="131"/>
    </location>
</feature>
<feature type="compositionally biased region" description="Basic and acidic residues" evidence="10">
    <location>
        <begin position="431"/>
        <end position="447"/>
    </location>
</feature>
<feature type="transmembrane region" description="Helical" evidence="11">
    <location>
        <begin position="1081"/>
        <end position="1103"/>
    </location>
</feature>
<feature type="compositionally biased region" description="Low complexity" evidence="10">
    <location>
        <begin position="386"/>
        <end position="399"/>
    </location>
</feature>
<dbReference type="EMBL" id="CAJGYO010000007">
    <property type="protein sequence ID" value="CAD6246000.1"/>
    <property type="molecule type" value="Genomic_DNA"/>
</dbReference>
<keyword evidence="11" id="KW-0812">Transmembrane</keyword>
<evidence type="ECO:0000256" key="3">
    <source>
        <dbReference type="ARBA" id="ARBA00022771"/>
    </source>
</evidence>
<feature type="region of interest" description="Disordered" evidence="10">
    <location>
        <begin position="117"/>
        <end position="170"/>
    </location>
</feature>
<evidence type="ECO:0000256" key="10">
    <source>
        <dbReference type="SAM" id="MobiDB-lite"/>
    </source>
</evidence>
<evidence type="ECO:0000256" key="9">
    <source>
        <dbReference type="PROSITE-ProRule" id="PRU00470"/>
    </source>
</evidence>
<reference evidence="13" key="1">
    <citation type="submission" date="2020-10" db="EMBL/GenBank/DDBJ databases">
        <authorList>
            <person name="Han B."/>
            <person name="Lu T."/>
            <person name="Zhao Q."/>
            <person name="Huang X."/>
            <person name="Zhao Y."/>
        </authorList>
    </citation>
    <scope>NUCLEOTIDE SEQUENCE</scope>
</reference>
<accession>A0A811PRT1</accession>
<dbReference type="Gene3D" id="4.10.1100.10">
    <property type="entry name" value="Transcription factor, SBP-box domain"/>
    <property type="match status" value="1"/>
</dbReference>
<dbReference type="PROSITE" id="PS51141">
    <property type="entry name" value="ZF_SBP"/>
    <property type="match status" value="1"/>
</dbReference>
<keyword evidence="6" id="KW-0238">DNA-binding</keyword>
<comment type="subcellular location">
    <subcellularLocation>
        <location evidence="1">Nucleus</location>
    </subcellularLocation>
</comment>
<dbReference type="Pfam" id="PF03110">
    <property type="entry name" value="SBP"/>
    <property type="match status" value="1"/>
</dbReference>
<dbReference type="AlphaFoldDB" id="A0A811PRT1"/>
<evidence type="ECO:0000256" key="4">
    <source>
        <dbReference type="ARBA" id="ARBA00022833"/>
    </source>
</evidence>
<dbReference type="GO" id="GO:0003677">
    <property type="term" value="F:DNA binding"/>
    <property type="evidence" value="ECO:0007669"/>
    <property type="project" value="UniProtKB-KW"/>
</dbReference>
<dbReference type="FunFam" id="4.10.1100.10:FF:000001">
    <property type="entry name" value="Squamosa promoter-binding-like protein 14"/>
    <property type="match status" value="1"/>
</dbReference>
<keyword evidence="3 9" id="KW-0863">Zinc-finger</keyword>
<evidence type="ECO:0000256" key="11">
    <source>
        <dbReference type="SAM" id="Phobius"/>
    </source>
</evidence>
<feature type="region of interest" description="Disordered" evidence="10">
    <location>
        <begin position="540"/>
        <end position="578"/>
    </location>
</feature>
<evidence type="ECO:0000256" key="6">
    <source>
        <dbReference type="ARBA" id="ARBA00023125"/>
    </source>
</evidence>
<feature type="compositionally biased region" description="Low complexity" evidence="10">
    <location>
        <begin position="561"/>
        <end position="575"/>
    </location>
</feature>
<gene>
    <name evidence="13" type="ORF">NCGR_LOCUS30278</name>
</gene>
<feature type="compositionally biased region" description="Low complexity" evidence="10">
    <location>
        <begin position="81"/>
        <end position="97"/>
    </location>
</feature>
<feature type="compositionally biased region" description="Polar residues" evidence="10">
    <location>
        <begin position="472"/>
        <end position="492"/>
    </location>
</feature>
<comment type="caution">
    <text evidence="13">The sequence shown here is derived from an EMBL/GenBank/DDBJ whole genome shotgun (WGS) entry which is preliminary data.</text>
</comment>
<keyword evidence="4" id="KW-0862">Zinc</keyword>
<keyword evidence="8" id="KW-0539">Nucleus</keyword>
<evidence type="ECO:0000313" key="14">
    <source>
        <dbReference type="Proteomes" id="UP000604825"/>
    </source>
</evidence>
<feature type="compositionally biased region" description="Polar residues" evidence="10">
    <location>
        <begin position="375"/>
        <end position="385"/>
    </location>
</feature>
<dbReference type="Pfam" id="PF26102">
    <property type="entry name" value="Ig_SPL7"/>
    <property type="match status" value="1"/>
</dbReference>
<feature type="region of interest" description="Disordered" evidence="10">
    <location>
        <begin position="77"/>
        <end position="105"/>
    </location>
</feature>
<dbReference type="GO" id="GO:0005634">
    <property type="term" value="C:nucleus"/>
    <property type="evidence" value="ECO:0007669"/>
    <property type="project" value="UniProtKB-SubCell"/>
</dbReference>
<feature type="compositionally biased region" description="Gly residues" evidence="10">
    <location>
        <begin position="159"/>
        <end position="170"/>
    </location>
</feature>
<dbReference type="PANTHER" id="PTHR31251:SF196">
    <property type="entry name" value="SQUAMOSA PROMOTER-BINDING-LIKE PROTEIN 15"/>
    <property type="match status" value="1"/>
</dbReference>
<dbReference type="SUPFAM" id="SSF103612">
    <property type="entry name" value="SBT domain"/>
    <property type="match status" value="1"/>
</dbReference>
<keyword evidence="7" id="KW-0804">Transcription</keyword>
<sequence>MQREVGPQVAPPLFLHQIQPMPPHAAAAAAAAAKKRGHPWPAGGAAVAPAEAAAGNWNPRLWDWDSRALTARPSSDALRLAGGQPQPAAKAAEAQRQGTGGSGALNLQLGLREDAATPMDASPTAPAAAASPFPPPASAAAGQEPVDRPSKRVRSGSPGSAGGGSGGGGAGNGGASYPMCQVDDCRVDLTSAKDYHRRHKVCETHSKTNKAVVANQAQRFCQQCSRFHPLAEFDEGKRSCRRRLAGHNRRRRKTQPTDVASQLLLPGNQENAANRTQDIVNLITVIARLQGSNVGKVPSIPPIPDKQNLVEIISKINSLNNTTPAAKSPPSEVVDLNASQVQQEQRQDSVEKTTNGIDKQTVPSTMDLLGVFSTGLATSTPETNTSQSQGSSDSSGNNKSKSHSTEPAIAVNSHDKSTRDFPAAGFMRSNSTHESRPHIYKQTEQETRPYLSLQLFSSTEEDIPPKMDSVNKYLSSESSNPLDERSPSSSPPITRKFFPIHSVDEEVRHPHITDYGEDATMGEVSTSQAWCAPPLDLFKDSERPIENGSPPNPGYQSCYASTSCSDHSPSTSNSDGQDRTGRIIFKLFGKEPSTIPGNLRDDIVNWLKHSPTEMEGYIRPGCIVLSMYLSMPAIAWDELEENLLQRVNSLVQSSDMDFWRKGRFLVRTDSQLVSYKAGMTRLSKSWRTWNTPELTFVSPIAVVGGRKTSLILKGRNLSIPGTQIHCTSIGNYISKEVLCSAYPGTIYDDSGVETFDLPGQPDLILGRCFIEVENRFRGNSFPVIVASSSVCQELRNLEVELEDSQVLDVPSDGQIYDSRQSKTRVQVLHFLNELGWLFQKASACTLSTRSDMSDLDLIQFSTARFKYLLLFSSERDWCSLTRTLLDILAKRSLVSEELSKETMEMLAEIHLLNKAVKRKSRSMVHLLVQFVVICPDNSKVYPFLPNLPGPGGLTPLHLAASIENAEDIVDALTDDPQQIGLTCWQSVLDEDGQSPETYAKLRNHNSYNELVAQKLVDMKNNQVTLMVNGDEIRMDQLGNVGDHKKSGVQALQIRSCSQCAILESGVLRPPVRSRGLLARPYIHSMLAIAAVCVCVCVFMRALLRINSGKSFKWERLDYGTI</sequence>
<feature type="region of interest" description="Disordered" evidence="10">
    <location>
        <begin position="459"/>
        <end position="494"/>
    </location>
</feature>
<dbReference type="PANTHER" id="PTHR31251">
    <property type="entry name" value="SQUAMOSA PROMOTER-BINDING-LIKE PROTEIN 4"/>
    <property type="match status" value="1"/>
</dbReference>
<dbReference type="InterPro" id="IPR044817">
    <property type="entry name" value="SBP-like"/>
</dbReference>
<name>A0A811PRT1_9POAL</name>
<evidence type="ECO:0000259" key="12">
    <source>
        <dbReference type="PROSITE" id="PS51141"/>
    </source>
</evidence>
<feature type="domain" description="SBP-type" evidence="12">
    <location>
        <begin position="177"/>
        <end position="254"/>
    </location>
</feature>
<evidence type="ECO:0000256" key="2">
    <source>
        <dbReference type="ARBA" id="ARBA00022723"/>
    </source>
</evidence>
<evidence type="ECO:0000256" key="5">
    <source>
        <dbReference type="ARBA" id="ARBA00023015"/>
    </source>
</evidence>
<dbReference type="Proteomes" id="UP000604825">
    <property type="component" value="Unassembled WGS sequence"/>
</dbReference>
<keyword evidence="11" id="KW-1133">Transmembrane helix</keyword>